<dbReference type="InterPro" id="IPR053220">
    <property type="entry name" value="Nematode_rcpt-like_serp_H"/>
</dbReference>
<organism evidence="2 3">
    <name type="scientific">Pristionchus mayeri</name>
    <dbReference type="NCBI Taxonomy" id="1317129"/>
    <lineage>
        <taxon>Eukaryota</taxon>
        <taxon>Metazoa</taxon>
        <taxon>Ecdysozoa</taxon>
        <taxon>Nematoda</taxon>
        <taxon>Chromadorea</taxon>
        <taxon>Rhabditida</taxon>
        <taxon>Rhabditina</taxon>
        <taxon>Diplogasteromorpha</taxon>
        <taxon>Diplogasteroidea</taxon>
        <taxon>Neodiplogasteridae</taxon>
        <taxon>Pristionchus</taxon>
    </lineage>
</organism>
<dbReference type="Proteomes" id="UP001328107">
    <property type="component" value="Unassembled WGS sequence"/>
</dbReference>
<keyword evidence="3" id="KW-1185">Reference proteome</keyword>
<dbReference type="Pfam" id="PF10327">
    <property type="entry name" value="7TM_GPCR_Sri"/>
    <property type="match status" value="1"/>
</dbReference>
<protein>
    <recommendedName>
        <fullName evidence="4">G protein-coupled receptor</fullName>
    </recommendedName>
</protein>
<feature type="transmembrane region" description="Helical" evidence="1">
    <location>
        <begin position="12"/>
        <end position="36"/>
    </location>
</feature>
<keyword evidence="1" id="KW-0472">Membrane</keyword>
<dbReference type="EMBL" id="BTRK01000003">
    <property type="protein sequence ID" value="GMR43558.1"/>
    <property type="molecule type" value="Genomic_DNA"/>
</dbReference>
<reference evidence="3" key="1">
    <citation type="submission" date="2022-10" db="EMBL/GenBank/DDBJ databases">
        <title>Genome assembly of Pristionchus species.</title>
        <authorList>
            <person name="Yoshida K."/>
            <person name="Sommer R.J."/>
        </authorList>
    </citation>
    <scope>NUCLEOTIDE SEQUENCE [LARGE SCALE GENOMIC DNA]</scope>
    <source>
        <strain evidence="3">RS5460</strain>
    </source>
</reference>
<evidence type="ECO:0000256" key="1">
    <source>
        <dbReference type="SAM" id="Phobius"/>
    </source>
</evidence>
<evidence type="ECO:0000313" key="3">
    <source>
        <dbReference type="Proteomes" id="UP001328107"/>
    </source>
</evidence>
<feature type="transmembrane region" description="Helical" evidence="1">
    <location>
        <begin position="150"/>
        <end position="172"/>
    </location>
</feature>
<gene>
    <name evidence="2" type="ORF">PMAYCL1PPCAC_13753</name>
</gene>
<name>A0AAN4ZRP7_9BILA</name>
<sequence length="266" mass="29677">VLVTCSSVYLDVLFAPIPAFPALGGYCLGPLCMAGIRAHSVLAGFILILVLTMTAIIACSFYRHQSIIPANNLMRVSKKTRIMIQIALPVFMGVPPIAYGAYPFEKEDIVGQMKESTFKLSWILGRGPYHIHRRTTGILVIVYFIEAVRILRSTSVFDISFEGIFIFSFFANRSPIALSRIRQSLTVLFVQIAVPLLMIIFPAFFLFSSMACECISFDVTLPAYCILTLHPLSHNVILLSATPTYQRFIISTIRKMKPNVCLQLKG</sequence>
<feature type="non-terminal residue" evidence="2">
    <location>
        <position position="266"/>
    </location>
</feature>
<accession>A0AAN4ZRP7</accession>
<feature type="transmembrane region" description="Helical" evidence="1">
    <location>
        <begin position="184"/>
        <end position="207"/>
    </location>
</feature>
<proteinExistence type="predicted"/>
<dbReference type="PANTHER" id="PTHR22941:SF26">
    <property type="entry name" value="SERPENTINE RECEPTOR, CLASS H"/>
    <property type="match status" value="1"/>
</dbReference>
<keyword evidence="1" id="KW-0812">Transmembrane</keyword>
<feature type="non-terminal residue" evidence="2">
    <location>
        <position position="1"/>
    </location>
</feature>
<dbReference type="PANTHER" id="PTHR22941">
    <property type="entry name" value="SERPENTINE RECEPTOR"/>
    <property type="match status" value="1"/>
</dbReference>
<comment type="caution">
    <text evidence="2">The sequence shown here is derived from an EMBL/GenBank/DDBJ whole genome shotgun (WGS) entry which is preliminary data.</text>
</comment>
<feature type="transmembrane region" description="Helical" evidence="1">
    <location>
        <begin position="82"/>
        <end position="102"/>
    </location>
</feature>
<dbReference type="InterPro" id="IPR019429">
    <property type="entry name" value="7TM_GPCR_serpentine_rcpt_Sri"/>
</dbReference>
<evidence type="ECO:0008006" key="4">
    <source>
        <dbReference type="Google" id="ProtNLM"/>
    </source>
</evidence>
<feature type="transmembrane region" description="Helical" evidence="1">
    <location>
        <begin position="42"/>
        <end position="62"/>
    </location>
</feature>
<dbReference type="AlphaFoldDB" id="A0AAN4ZRP7"/>
<keyword evidence="1" id="KW-1133">Transmembrane helix</keyword>
<evidence type="ECO:0000313" key="2">
    <source>
        <dbReference type="EMBL" id="GMR43558.1"/>
    </source>
</evidence>